<dbReference type="Pfam" id="PF01547">
    <property type="entry name" value="SBP_bac_1"/>
    <property type="match status" value="1"/>
</dbReference>
<sequence length="446" mass="48616">MTTTHRSSRAEFAADTTLSRRRFLRASAAAGLSVPAMGMLSACGEDSDDGPSAGGSGGSSSTLRVIHLPWMENVAPWLPDLGTQFEENNTGVSVDVSPLASAEGNPQALIQKFTLESRKDEPSFDVLLGPTPFSLAAPLAKAEVIAPIGDLIPDDILSRMPDSILSEVTGPDGNIWCFPFWQDVMGFLYNKTLMSEVGLDQPPATWEELHAQAQSIAPELPKDTYAYGADWNWVTRMFLPMLVTMTDTPYAENGTPNVADPAALEALRMLKDLGQASPPNSTTELASAEVFQAGKVVMETYWQPQYLRAQEAGLGEDELGFSGNLGGQRNSTVFWSTVALIPANSKNAELAVKFVTDGFLSDDGIQQSIEDAGRFLPLNDIEDRFPDWMKPLYQQMLEGSPLPLNDSFVTVVKDTFQTEAERMVIEDQSPEDTQQKLIDAFSAYAW</sequence>
<dbReference type="PANTHER" id="PTHR43649">
    <property type="entry name" value="ARABINOSE-BINDING PROTEIN-RELATED"/>
    <property type="match status" value="1"/>
</dbReference>
<accession>A0A6L9SEB4</accession>
<keyword evidence="2" id="KW-1185">Reference proteome</keyword>
<dbReference type="AlphaFoldDB" id="A0A6L9SEB4"/>
<dbReference type="EMBL" id="JAAGOA010000022">
    <property type="protein sequence ID" value="NEE03389.1"/>
    <property type="molecule type" value="Genomic_DNA"/>
</dbReference>
<name>A0A6L9SEB4_9ACTN</name>
<dbReference type="RefSeq" id="WP_163743027.1">
    <property type="nucleotide sequence ID" value="NZ_JAAGOA010000022.1"/>
</dbReference>
<dbReference type="InterPro" id="IPR050490">
    <property type="entry name" value="Bact_solute-bd_prot1"/>
</dbReference>
<evidence type="ECO:0000313" key="2">
    <source>
        <dbReference type="Proteomes" id="UP000475214"/>
    </source>
</evidence>
<comment type="caution">
    <text evidence="1">The sequence shown here is derived from an EMBL/GenBank/DDBJ whole genome shotgun (WGS) entry which is preliminary data.</text>
</comment>
<dbReference type="SUPFAM" id="SSF53850">
    <property type="entry name" value="Periplasmic binding protein-like II"/>
    <property type="match status" value="1"/>
</dbReference>
<dbReference type="InterPro" id="IPR006059">
    <property type="entry name" value="SBP"/>
</dbReference>
<protein>
    <submittedName>
        <fullName evidence="1">Extracellular solute-binding protein</fullName>
    </submittedName>
</protein>
<gene>
    <name evidence="1" type="ORF">G1H10_24790</name>
</gene>
<dbReference type="PROSITE" id="PS51318">
    <property type="entry name" value="TAT"/>
    <property type="match status" value="1"/>
</dbReference>
<proteinExistence type="predicted"/>
<dbReference type="Gene3D" id="3.40.190.10">
    <property type="entry name" value="Periplasmic binding protein-like II"/>
    <property type="match status" value="1"/>
</dbReference>
<dbReference type="Proteomes" id="UP000475214">
    <property type="component" value="Unassembled WGS sequence"/>
</dbReference>
<dbReference type="PANTHER" id="PTHR43649:SF12">
    <property type="entry name" value="DIACETYLCHITOBIOSE BINDING PROTEIN DASA"/>
    <property type="match status" value="1"/>
</dbReference>
<reference evidence="1 2" key="1">
    <citation type="submission" date="2020-02" db="EMBL/GenBank/DDBJ databases">
        <authorList>
            <person name="Li X.-J."/>
            <person name="Han X.-M."/>
        </authorList>
    </citation>
    <scope>NUCLEOTIDE SEQUENCE [LARGE SCALE GENOMIC DNA]</scope>
    <source>
        <strain evidence="1 2">CCTCC AB 2017055</strain>
    </source>
</reference>
<organism evidence="1 2">
    <name type="scientific">Phytoactinopolyspora halotolerans</name>
    <dbReference type="NCBI Taxonomy" id="1981512"/>
    <lineage>
        <taxon>Bacteria</taxon>
        <taxon>Bacillati</taxon>
        <taxon>Actinomycetota</taxon>
        <taxon>Actinomycetes</taxon>
        <taxon>Jiangellales</taxon>
        <taxon>Jiangellaceae</taxon>
        <taxon>Phytoactinopolyspora</taxon>
    </lineage>
</organism>
<evidence type="ECO:0000313" key="1">
    <source>
        <dbReference type="EMBL" id="NEE03389.1"/>
    </source>
</evidence>
<dbReference type="InterPro" id="IPR006311">
    <property type="entry name" value="TAT_signal"/>
</dbReference>